<sequence length="170" mass="19606">MTMDFKSLSGYIGALSNFDGTQLDLFPFIDAVDAMIHQVNKSPFKAILHQMLLVRIVGRAREVLHTHITESWSEFKPVLINYFDTSENEIQLTETLLAARFTTAAQLYEYICKCLFKINHNIKYNLTFSAAKKSKMIKLKNPIAKNTFINKCPELLKVSYMPTKWCKKCE</sequence>
<dbReference type="InParanoid" id="A0A7R8V6L4"/>
<accession>A0A7R8V6L4</accession>
<name>A0A7R8V6L4_HERIL</name>
<protein>
    <submittedName>
        <fullName evidence="1">Uncharacterized protein</fullName>
    </submittedName>
</protein>
<keyword evidence="2" id="KW-1185">Reference proteome</keyword>
<organism evidence="1 2">
    <name type="scientific">Hermetia illucens</name>
    <name type="common">Black soldier fly</name>
    <dbReference type="NCBI Taxonomy" id="343691"/>
    <lineage>
        <taxon>Eukaryota</taxon>
        <taxon>Metazoa</taxon>
        <taxon>Ecdysozoa</taxon>
        <taxon>Arthropoda</taxon>
        <taxon>Hexapoda</taxon>
        <taxon>Insecta</taxon>
        <taxon>Pterygota</taxon>
        <taxon>Neoptera</taxon>
        <taxon>Endopterygota</taxon>
        <taxon>Diptera</taxon>
        <taxon>Brachycera</taxon>
        <taxon>Stratiomyomorpha</taxon>
        <taxon>Stratiomyidae</taxon>
        <taxon>Hermetiinae</taxon>
        <taxon>Hermetia</taxon>
    </lineage>
</organism>
<evidence type="ECO:0000313" key="1">
    <source>
        <dbReference type="EMBL" id="CAD7092620.1"/>
    </source>
</evidence>
<reference evidence="1 2" key="1">
    <citation type="submission" date="2020-11" db="EMBL/GenBank/DDBJ databases">
        <authorList>
            <person name="Wallbank WR R."/>
            <person name="Pardo Diaz C."/>
            <person name="Kozak K."/>
            <person name="Martin S."/>
            <person name="Jiggins C."/>
            <person name="Moest M."/>
            <person name="Warren A I."/>
            <person name="Generalovic N T."/>
            <person name="Byers J.R.P. K."/>
            <person name="Montejo-Kovacevich G."/>
            <person name="Yen C E."/>
        </authorList>
    </citation>
    <scope>NUCLEOTIDE SEQUENCE [LARGE SCALE GENOMIC DNA]</scope>
</reference>
<proteinExistence type="predicted"/>
<dbReference type="AlphaFoldDB" id="A0A7R8V6L4"/>
<evidence type="ECO:0000313" key="2">
    <source>
        <dbReference type="Proteomes" id="UP000594454"/>
    </source>
</evidence>
<dbReference type="Proteomes" id="UP000594454">
    <property type="component" value="Chromosome 6"/>
</dbReference>
<gene>
    <name evidence="1" type="ORF">HERILL_LOCUS14968</name>
</gene>
<dbReference type="EMBL" id="LR899014">
    <property type="protein sequence ID" value="CAD7092620.1"/>
    <property type="molecule type" value="Genomic_DNA"/>
</dbReference>